<comment type="caution">
    <text evidence="3">The sequence shown here is derived from an EMBL/GenBank/DDBJ whole genome shotgun (WGS) entry which is preliminary data.</text>
</comment>
<keyword evidence="4" id="KW-1185">Reference proteome</keyword>
<proteinExistence type="inferred from homology"/>
<evidence type="ECO:0000256" key="1">
    <source>
        <dbReference type="ARBA" id="ARBA00005578"/>
    </source>
</evidence>
<evidence type="ECO:0000313" key="4">
    <source>
        <dbReference type="Proteomes" id="UP000588068"/>
    </source>
</evidence>
<sequence>MNASEVRTLIEAGLPGAQVRVVSDDDTHFEAIIVASQFEGKRTLQRHQLVYGTLGALMGREIHALTMQVHAPSETPALPLDA</sequence>
<dbReference type="InterPro" id="IPR002634">
    <property type="entry name" value="BolA"/>
</dbReference>
<evidence type="ECO:0000313" key="3">
    <source>
        <dbReference type="EMBL" id="MBB6095677.1"/>
    </source>
</evidence>
<dbReference type="GO" id="GO:0006351">
    <property type="term" value="P:DNA-templated transcription"/>
    <property type="evidence" value="ECO:0007669"/>
    <property type="project" value="TreeGrafter"/>
</dbReference>
<dbReference type="Pfam" id="PF01722">
    <property type="entry name" value="BolA"/>
    <property type="match status" value="1"/>
</dbReference>
<dbReference type="PANTHER" id="PTHR46229">
    <property type="entry name" value="BOLA TRANSCRIPTION REGULATOR"/>
    <property type="match status" value="1"/>
</dbReference>
<gene>
    <name evidence="3" type="ORF">HNQ60_004568</name>
</gene>
<comment type="similarity">
    <text evidence="1 2">Belongs to the BolA/IbaG family.</text>
</comment>
<organism evidence="3 4">
    <name type="scientific">Povalibacter uvarum</name>
    <dbReference type="NCBI Taxonomy" id="732238"/>
    <lineage>
        <taxon>Bacteria</taxon>
        <taxon>Pseudomonadati</taxon>
        <taxon>Pseudomonadota</taxon>
        <taxon>Gammaproteobacteria</taxon>
        <taxon>Steroidobacterales</taxon>
        <taxon>Steroidobacteraceae</taxon>
        <taxon>Povalibacter</taxon>
    </lineage>
</organism>
<dbReference type="Proteomes" id="UP000588068">
    <property type="component" value="Unassembled WGS sequence"/>
</dbReference>
<dbReference type="PIRSF" id="PIRSF003113">
    <property type="entry name" value="BolA"/>
    <property type="match status" value="1"/>
</dbReference>
<name>A0A841HR21_9GAMM</name>
<dbReference type="InterPro" id="IPR036065">
    <property type="entry name" value="BolA-like_sf"/>
</dbReference>
<accession>A0A841HR21</accession>
<evidence type="ECO:0000256" key="2">
    <source>
        <dbReference type="RuleBase" id="RU003860"/>
    </source>
</evidence>
<dbReference type="Gene3D" id="3.30.300.90">
    <property type="entry name" value="BolA-like"/>
    <property type="match status" value="1"/>
</dbReference>
<reference evidence="3 4" key="1">
    <citation type="submission" date="2020-08" db="EMBL/GenBank/DDBJ databases">
        <title>Genomic Encyclopedia of Type Strains, Phase IV (KMG-IV): sequencing the most valuable type-strain genomes for metagenomic binning, comparative biology and taxonomic classification.</title>
        <authorList>
            <person name="Goeker M."/>
        </authorList>
    </citation>
    <scope>NUCLEOTIDE SEQUENCE [LARGE SCALE GENOMIC DNA]</scope>
    <source>
        <strain evidence="3 4">DSM 26723</strain>
    </source>
</reference>
<dbReference type="RefSeq" id="WP_184335076.1">
    <property type="nucleotide sequence ID" value="NZ_JACHHZ010000006.1"/>
</dbReference>
<dbReference type="GO" id="GO:0005829">
    <property type="term" value="C:cytosol"/>
    <property type="evidence" value="ECO:0007669"/>
    <property type="project" value="TreeGrafter"/>
</dbReference>
<dbReference type="InterPro" id="IPR050961">
    <property type="entry name" value="BolA/IbaG_stress_morph_reg"/>
</dbReference>
<dbReference type="AlphaFoldDB" id="A0A841HR21"/>
<dbReference type="EMBL" id="JACHHZ010000006">
    <property type="protein sequence ID" value="MBB6095677.1"/>
    <property type="molecule type" value="Genomic_DNA"/>
</dbReference>
<dbReference type="PANTHER" id="PTHR46229:SF2">
    <property type="entry name" value="BOLA-LIKE PROTEIN 1"/>
    <property type="match status" value="1"/>
</dbReference>
<dbReference type="SUPFAM" id="SSF82657">
    <property type="entry name" value="BolA-like"/>
    <property type="match status" value="1"/>
</dbReference>
<protein>
    <submittedName>
        <fullName evidence="3">Acid stress-induced BolA-like protein IbaG/YrbA</fullName>
    </submittedName>
</protein>